<keyword evidence="2" id="KW-1185">Reference proteome</keyword>
<dbReference type="Proteomes" id="UP001595841">
    <property type="component" value="Unassembled WGS sequence"/>
</dbReference>
<sequence>MGTIRWFKGILVIMTFIWMGCREQNTIAQFQPGLISTEVVEYACTFSTSGDELYFARSEQEWGSGTMKSAIYHAVKTSGQWSIPQLAPFSGEFDDSDPHLSKDGNTLYFVSDRPGGNRPASADIWKVKKDQNGAWGTPIVLPYPINSEQREYSPRTDDAGNLYFASDRSGGYGQGDLYVAQWRDGDFSEPENLGNVLNSEMGEWNLEVNGSGDLIIFEASGREENVSSYGDLYISFKEGGQWTVPQNLVELNTSGSDLYPYLTPDEKQLFYASSDSLQGKHTHIYVTDFEKLYRRYKRQSKMP</sequence>
<evidence type="ECO:0000313" key="1">
    <source>
        <dbReference type="EMBL" id="MFC4219314.1"/>
    </source>
</evidence>
<protein>
    <submittedName>
        <fullName evidence="1">TolB family protein</fullName>
    </submittedName>
</protein>
<gene>
    <name evidence="1" type="ORF">ACFOWS_04180</name>
</gene>
<accession>A0ABV8PGJ3</accession>
<dbReference type="EMBL" id="JBHSCL010000004">
    <property type="protein sequence ID" value="MFC4219314.1"/>
    <property type="molecule type" value="Genomic_DNA"/>
</dbReference>
<dbReference type="SUPFAM" id="SSF82171">
    <property type="entry name" value="DPP6 N-terminal domain-like"/>
    <property type="match status" value="1"/>
</dbReference>
<organism evidence="1 2">
    <name type="scientific">Flagellimonas marina</name>
    <dbReference type="NCBI Taxonomy" id="1775168"/>
    <lineage>
        <taxon>Bacteria</taxon>
        <taxon>Pseudomonadati</taxon>
        <taxon>Bacteroidota</taxon>
        <taxon>Flavobacteriia</taxon>
        <taxon>Flavobacteriales</taxon>
        <taxon>Flavobacteriaceae</taxon>
        <taxon>Flagellimonas</taxon>
    </lineage>
</organism>
<dbReference type="InterPro" id="IPR011659">
    <property type="entry name" value="WD40"/>
</dbReference>
<dbReference type="RefSeq" id="WP_379762698.1">
    <property type="nucleotide sequence ID" value="NZ_JBHSCL010000004.1"/>
</dbReference>
<evidence type="ECO:0000313" key="2">
    <source>
        <dbReference type="Proteomes" id="UP001595841"/>
    </source>
</evidence>
<name>A0ABV8PGJ3_9FLAO</name>
<dbReference type="PROSITE" id="PS51257">
    <property type="entry name" value="PROKAR_LIPOPROTEIN"/>
    <property type="match status" value="1"/>
</dbReference>
<dbReference type="Pfam" id="PF07676">
    <property type="entry name" value="PD40"/>
    <property type="match status" value="3"/>
</dbReference>
<comment type="caution">
    <text evidence="1">The sequence shown here is derived from an EMBL/GenBank/DDBJ whole genome shotgun (WGS) entry which is preliminary data.</text>
</comment>
<dbReference type="InterPro" id="IPR011042">
    <property type="entry name" value="6-blade_b-propeller_TolB-like"/>
</dbReference>
<proteinExistence type="predicted"/>
<dbReference type="Gene3D" id="2.120.10.30">
    <property type="entry name" value="TolB, C-terminal domain"/>
    <property type="match status" value="1"/>
</dbReference>
<reference evidence="2" key="1">
    <citation type="journal article" date="2019" name="Int. J. Syst. Evol. Microbiol.">
        <title>The Global Catalogue of Microorganisms (GCM) 10K type strain sequencing project: providing services to taxonomists for standard genome sequencing and annotation.</title>
        <authorList>
            <consortium name="The Broad Institute Genomics Platform"/>
            <consortium name="The Broad Institute Genome Sequencing Center for Infectious Disease"/>
            <person name="Wu L."/>
            <person name="Ma J."/>
        </authorList>
    </citation>
    <scope>NUCLEOTIDE SEQUENCE [LARGE SCALE GENOMIC DNA]</scope>
    <source>
        <strain evidence="2">CGMCC 1.15774</strain>
    </source>
</reference>